<dbReference type="RefSeq" id="WP_280174259.1">
    <property type="nucleotide sequence ID" value="NZ_FMUE01000026.1"/>
</dbReference>
<dbReference type="STRING" id="1907666.DSM25559_5298"/>
<evidence type="ECO:0000313" key="4">
    <source>
        <dbReference type="Proteomes" id="UP000187891"/>
    </source>
</evidence>
<accession>A0A1R3U3A5</accession>
<feature type="compositionally biased region" description="Low complexity" evidence="1">
    <location>
        <begin position="161"/>
        <end position="174"/>
    </location>
</feature>
<evidence type="ECO:0000259" key="2">
    <source>
        <dbReference type="Pfam" id="PF18013"/>
    </source>
</evidence>
<reference evidence="4" key="1">
    <citation type="submission" date="2016-10" db="EMBL/GenBank/DDBJ databases">
        <authorList>
            <person name="Wibberg D."/>
        </authorList>
    </citation>
    <scope>NUCLEOTIDE SEQUENCE [LARGE SCALE GENOMIC DNA]</scope>
</reference>
<feature type="domain" description="Phage tail lysozyme" evidence="2">
    <location>
        <begin position="6"/>
        <end position="149"/>
    </location>
</feature>
<dbReference type="Gene3D" id="1.10.530.10">
    <property type="match status" value="1"/>
</dbReference>
<sequence length="291" mass="31110">MALNDNAYYSLEYLMNKHGLTRAQAAAMVGNFMQESTFNTGARNAGDGRDGSDSIGIGQWNGDRARNLKAFGGDNYNQLDTQLDFAVHELRGSGANGGGSEARAWKQLSAAGDDYVGATKAMISYERPQGWSPDNPTGGHGWDNRLKWAGAAYGASPEMTAQAQASSAPVAVQPEAPTVETASAETPESEDEKKGIFGLDLSLPEKVGGMETSKLLKGGKEFSELMTKKTEDVNKSIPQGGLLASRPLELKQMVSPRATLLGGARKPDEELKPWELQMAMLRGGLRGRGRV</sequence>
<name>A0A1R3U3A5_9HYPH</name>
<dbReference type="InterPro" id="IPR041219">
    <property type="entry name" value="Phage_lysozyme2"/>
</dbReference>
<dbReference type="Pfam" id="PF18013">
    <property type="entry name" value="Phage_lysozyme2"/>
    <property type="match status" value="1"/>
</dbReference>
<dbReference type="EMBL" id="FMUE01000026">
    <property type="protein sequence ID" value="SCX36052.1"/>
    <property type="molecule type" value="Genomic_DNA"/>
</dbReference>
<evidence type="ECO:0000313" key="3">
    <source>
        <dbReference type="EMBL" id="SCX36052.1"/>
    </source>
</evidence>
<dbReference type="AlphaFoldDB" id="A0A1R3U3A5"/>
<organism evidence="3 4">
    <name type="scientific">Agrobacterium rosae</name>
    <dbReference type="NCBI Taxonomy" id="1972867"/>
    <lineage>
        <taxon>Bacteria</taxon>
        <taxon>Pseudomonadati</taxon>
        <taxon>Pseudomonadota</taxon>
        <taxon>Alphaproteobacteria</taxon>
        <taxon>Hyphomicrobiales</taxon>
        <taxon>Rhizobiaceae</taxon>
        <taxon>Rhizobium/Agrobacterium group</taxon>
        <taxon>Agrobacterium</taxon>
    </lineage>
</organism>
<protein>
    <recommendedName>
        <fullName evidence="2">Phage tail lysozyme domain-containing protein</fullName>
    </recommendedName>
</protein>
<gene>
    <name evidence="3" type="ORF">DSM25559_5298</name>
</gene>
<dbReference type="Proteomes" id="UP000187891">
    <property type="component" value="Unassembled WGS sequence"/>
</dbReference>
<proteinExistence type="predicted"/>
<feature type="region of interest" description="Disordered" evidence="1">
    <location>
        <begin position="159"/>
        <end position="194"/>
    </location>
</feature>
<evidence type="ECO:0000256" key="1">
    <source>
        <dbReference type="SAM" id="MobiDB-lite"/>
    </source>
</evidence>